<dbReference type="InterPro" id="IPR001507">
    <property type="entry name" value="ZP_dom"/>
</dbReference>
<name>A0AA39HGB7_9BILA</name>
<evidence type="ECO:0000256" key="2">
    <source>
        <dbReference type="ARBA" id="ARBA00023157"/>
    </source>
</evidence>
<feature type="transmembrane region" description="Helical" evidence="3">
    <location>
        <begin position="355"/>
        <end position="376"/>
    </location>
</feature>
<dbReference type="Pfam" id="PF00100">
    <property type="entry name" value="Zona_pellucida"/>
    <property type="match status" value="1"/>
</dbReference>
<feature type="chain" id="PRO_5041346366" description="ZP domain-containing protein" evidence="4">
    <location>
        <begin position="22"/>
        <end position="435"/>
    </location>
</feature>
<dbReference type="Gene3D" id="2.60.40.4100">
    <property type="entry name" value="Zona pellucida, ZP-C domain"/>
    <property type="match status" value="1"/>
</dbReference>
<evidence type="ECO:0000313" key="6">
    <source>
        <dbReference type="EMBL" id="KAK0404834.1"/>
    </source>
</evidence>
<proteinExistence type="predicted"/>
<dbReference type="EMBL" id="JAUCMV010000004">
    <property type="protein sequence ID" value="KAK0404834.1"/>
    <property type="molecule type" value="Genomic_DNA"/>
</dbReference>
<dbReference type="Proteomes" id="UP001175271">
    <property type="component" value="Unassembled WGS sequence"/>
</dbReference>
<dbReference type="InterPro" id="IPR042235">
    <property type="entry name" value="ZP-C_dom"/>
</dbReference>
<organism evidence="6 7">
    <name type="scientific">Steinernema hermaphroditum</name>
    <dbReference type="NCBI Taxonomy" id="289476"/>
    <lineage>
        <taxon>Eukaryota</taxon>
        <taxon>Metazoa</taxon>
        <taxon>Ecdysozoa</taxon>
        <taxon>Nematoda</taxon>
        <taxon>Chromadorea</taxon>
        <taxon>Rhabditida</taxon>
        <taxon>Tylenchina</taxon>
        <taxon>Panagrolaimomorpha</taxon>
        <taxon>Strongyloidoidea</taxon>
        <taxon>Steinernematidae</taxon>
        <taxon>Steinernema</taxon>
    </lineage>
</organism>
<dbReference type="AlphaFoldDB" id="A0AA39HGB7"/>
<evidence type="ECO:0000313" key="7">
    <source>
        <dbReference type="Proteomes" id="UP001175271"/>
    </source>
</evidence>
<evidence type="ECO:0000256" key="1">
    <source>
        <dbReference type="ARBA" id="ARBA00022729"/>
    </source>
</evidence>
<protein>
    <recommendedName>
        <fullName evidence="5">ZP domain-containing protein</fullName>
    </recommendedName>
</protein>
<keyword evidence="3" id="KW-1133">Transmembrane helix</keyword>
<keyword evidence="3" id="KW-0472">Membrane</keyword>
<keyword evidence="1 4" id="KW-0732">Signal</keyword>
<evidence type="ECO:0000259" key="5">
    <source>
        <dbReference type="PROSITE" id="PS51034"/>
    </source>
</evidence>
<keyword evidence="3" id="KW-0812">Transmembrane</keyword>
<dbReference type="SMART" id="SM00241">
    <property type="entry name" value="ZP"/>
    <property type="match status" value="1"/>
</dbReference>
<dbReference type="InterPro" id="IPR051962">
    <property type="entry name" value="Cuticlin"/>
</dbReference>
<evidence type="ECO:0000256" key="4">
    <source>
        <dbReference type="SAM" id="SignalP"/>
    </source>
</evidence>
<dbReference type="PROSITE" id="PS51034">
    <property type="entry name" value="ZP_2"/>
    <property type="match status" value="1"/>
</dbReference>
<dbReference type="InterPro" id="IPR055355">
    <property type="entry name" value="ZP-C"/>
</dbReference>
<feature type="domain" description="ZP" evidence="5">
    <location>
        <begin position="29"/>
        <end position="289"/>
    </location>
</feature>
<reference evidence="6" key="1">
    <citation type="submission" date="2023-06" db="EMBL/GenBank/DDBJ databases">
        <title>Genomic analysis of the entomopathogenic nematode Steinernema hermaphroditum.</title>
        <authorList>
            <person name="Schwarz E.M."/>
            <person name="Heppert J.K."/>
            <person name="Baniya A."/>
            <person name="Schwartz H.T."/>
            <person name="Tan C.-H."/>
            <person name="Antoshechkin I."/>
            <person name="Sternberg P.W."/>
            <person name="Goodrich-Blair H."/>
            <person name="Dillman A.R."/>
        </authorList>
    </citation>
    <scope>NUCLEOTIDE SEQUENCE</scope>
    <source>
        <strain evidence="6">PS9179</strain>
        <tissue evidence="6">Whole animal</tissue>
    </source>
</reference>
<accession>A0AA39HGB7</accession>
<evidence type="ECO:0000256" key="3">
    <source>
        <dbReference type="SAM" id="Phobius"/>
    </source>
</evidence>
<dbReference type="PANTHER" id="PTHR22907">
    <property type="entry name" value="GH04558P"/>
    <property type="match status" value="1"/>
</dbReference>
<keyword evidence="2" id="KW-1015">Disulfide bond</keyword>
<comment type="caution">
    <text evidence="6">The sequence shown here is derived from an EMBL/GenBank/DDBJ whole genome shotgun (WGS) entry which is preliminary data.</text>
</comment>
<feature type="signal peptide" evidence="4">
    <location>
        <begin position="1"/>
        <end position="21"/>
    </location>
</feature>
<dbReference type="PANTHER" id="PTHR22907:SF46">
    <property type="entry name" value="ZP DOMAIN-CONTAINING PROTEIN"/>
    <property type="match status" value="1"/>
</dbReference>
<keyword evidence="7" id="KW-1185">Reference proteome</keyword>
<gene>
    <name evidence="6" type="ORF">QR680_017656</name>
</gene>
<sequence length="435" mass="48295">MAPSSLSFLLLFCSFSAFVFGDGFVEEVACSADSLTVVLNRSDPDLTRWLSNSKSQPMVYVKGHKSNAKCGAPLRVEGGNLSYNLTIPYGHECDVLLADLEPSYRTAETTIALEDITETDYRKTIRVNHVFCLYQRSVQTIRFNDIQTQQLPDGSTGGKPKAKVEMVFKSLDGRDLRTAKMGDMVEFYVALSPDNAYKGITPKECMFSDREDMLAPEAKRVTFVSSNCPVREMNDIIDPLANVNEEIYFSKFRTFRFGNQSTIFAHCTVEVCLNNEECTRKCFKKVSNSSLNAAALRRFRRSASGLHDPDAPRFSEIKITKPFDILDSEEVKQVAMSSSSVEQCLLSPDAISRPILVLIAVLALVATVSLVFAVVLSRKLRAERKLTDVACGYGGYYGNAYSTTMAPALARHYSTASLGYYDKANWPTASPTGRR</sequence>